<dbReference type="RefSeq" id="WP_145202015.1">
    <property type="nucleotide sequence ID" value="NZ_CP036434.1"/>
</dbReference>
<evidence type="ECO:0000313" key="2">
    <source>
        <dbReference type="Proteomes" id="UP000320390"/>
    </source>
</evidence>
<sequence>MISVSAAYCPNCAALLSFEQGRAHVSCAYCEATLVLDTGRVTHRRPQGASGPAALSAEASVEPIAQPDPSLFVRDAPRFRTRIIEQLAPHAAGVSHDLFRTIELEEERFGIVSMRSIASDSKPVAIDLGPAWDMLSESLEDDGDPGLAANLALEELARNPAFQRLECVIAVLDPKRTTALVYTAGASHAALWVSTEEARPILAGTNHQPMERADLAKAGNQFENGRLLSLAAQDLLVIASFGFLNDQGIGSGFPRLMTQTLRDHLGEDPQRIVTLIKNEFWKQREAGYNPAAPLTGDLRIAAVGARLAEIDESAASESLPIETAETRHFQVALLRAPRTGDEAVDGVRFWPLEGDRHALLWLQYDGALPAEILNSAQAGANDVLSRTDHGDFDNARAAGRSAYTRIVSEHSLDPGRFRMLVLHLSDEFKRVQFFARGWKAPITLGARGLRPDAEQQQFDEGGHCTVKDLGRLFFPGSLDYEGNVIQAADLAGRWHGGKSSHLYEALRLHWRTRKCEKALTKIARAASADAGRSNTQGLLLITGM</sequence>
<dbReference type="EMBL" id="CP036434">
    <property type="protein sequence ID" value="QDV08769.1"/>
    <property type="molecule type" value="Genomic_DNA"/>
</dbReference>
<organism evidence="1 2">
    <name type="scientific">Saltatorellus ferox</name>
    <dbReference type="NCBI Taxonomy" id="2528018"/>
    <lineage>
        <taxon>Bacteria</taxon>
        <taxon>Pseudomonadati</taxon>
        <taxon>Planctomycetota</taxon>
        <taxon>Planctomycetia</taxon>
        <taxon>Planctomycetia incertae sedis</taxon>
        <taxon>Saltatorellus</taxon>
    </lineage>
</organism>
<gene>
    <name evidence="1" type="ORF">Poly30_43240</name>
</gene>
<reference evidence="1 2" key="1">
    <citation type="submission" date="2019-02" db="EMBL/GenBank/DDBJ databases">
        <title>Deep-cultivation of Planctomycetes and their phenomic and genomic characterization uncovers novel biology.</title>
        <authorList>
            <person name="Wiegand S."/>
            <person name="Jogler M."/>
            <person name="Boedeker C."/>
            <person name="Pinto D."/>
            <person name="Vollmers J."/>
            <person name="Rivas-Marin E."/>
            <person name="Kohn T."/>
            <person name="Peeters S.H."/>
            <person name="Heuer A."/>
            <person name="Rast P."/>
            <person name="Oberbeckmann S."/>
            <person name="Bunk B."/>
            <person name="Jeske O."/>
            <person name="Meyerdierks A."/>
            <person name="Storesund J.E."/>
            <person name="Kallscheuer N."/>
            <person name="Luecker S."/>
            <person name="Lage O.M."/>
            <person name="Pohl T."/>
            <person name="Merkel B.J."/>
            <person name="Hornburger P."/>
            <person name="Mueller R.-W."/>
            <person name="Bruemmer F."/>
            <person name="Labrenz M."/>
            <person name="Spormann A.M."/>
            <person name="Op den Camp H."/>
            <person name="Overmann J."/>
            <person name="Amann R."/>
            <person name="Jetten M.S.M."/>
            <person name="Mascher T."/>
            <person name="Medema M.H."/>
            <person name="Devos D.P."/>
            <person name="Kaster A.-K."/>
            <person name="Ovreas L."/>
            <person name="Rohde M."/>
            <person name="Galperin M.Y."/>
            <person name="Jogler C."/>
        </authorList>
    </citation>
    <scope>NUCLEOTIDE SEQUENCE [LARGE SCALE GENOMIC DNA]</scope>
    <source>
        <strain evidence="1 2">Poly30</strain>
    </source>
</reference>
<name>A0A518EXE9_9BACT</name>
<keyword evidence="2" id="KW-1185">Reference proteome</keyword>
<accession>A0A518EXE9</accession>
<dbReference type="Proteomes" id="UP000320390">
    <property type="component" value="Chromosome"/>
</dbReference>
<proteinExistence type="predicted"/>
<evidence type="ECO:0000313" key="1">
    <source>
        <dbReference type="EMBL" id="QDV08769.1"/>
    </source>
</evidence>
<protein>
    <submittedName>
        <fullName evidence="1">Uncharacterized protein</fullName>
    </submittedName>
</protein>
<dbReference type="AlphaFoldDB" id="A0A518EXE9"/>